<dbReference type="EC" id="4.1.1.23" evidence="5"/>
<dbReference type="PANTHER" id="PTHR32119">
    <property type="entry name" value="OROTIDINE 5'-PHOSPHATE DECARBOXYLASE"/>
    <property type="match status" value="1"/>
</dbReference>
<keyword evidence="3 5" id="KW-0665">Pyrimidine biosynthesis</keyword>
<dbReference type="GO" id="GO:0004590">
    <property type="term" value="F:orotidine-5'-phosphate decarboxylase activity"/>
    <property type="evidence" value="ECO:0007669"/>
    <property type="project" value="UniProtKB-UniRule"/>
</dbReference>
<dbReference type="InterPro" id="IPR013785">
    <property type="entry name" value="Aldolase_TIM"/>
</dbReference>
<reference evidence="9 10" key="1">
    <citation type="submission" date="2024-02" db="EMBL/GenBank/DDBJ databases">
        <title>STSV induces naive adaptation in Sulfolobus.</title>
        <authorList>
            <person name="Xiang X."/>
            <person name="Song M."/>
        </authorList>
    </citation>
    <scope>NUCLEOTIDE SEQUENCE [LARGE SCALE GENOMIC DNA]</scope>
    <source>
        <strain evidence="9 10">RT2</strain>
    </source>
</reference>
<dbReference type="AlphaFoldDB" id="A0AAX4KZ13"/>
<dbReference type="Gene3D" id="3.20.20.70">
    <property type="entry name" value="Aldolase class I"/>
    <property type="match status" value="1"/>
</dbReference>
<comment type="catalytic activity">
    <reaction evidence="5">
        <text>orotidine 5'-phosphate + H(+) = UMP + CO2</text>
        <dbReference type="Rhea" id="RHEA:11596"/>
        <dbReference type="ChEBI" id="CHEBI:15378"/>
        <dbReference type="ChEBI" id="CHEBI:16526"/>
        <dbReference type="ChEBI" id="CHEBI:57538"/>
        <dbReference type="ChEBI" id="CHEBI:57865"/>
        <dbReference type="EC" id="4.1.1.23"/>
    </reaction>
</comment>
<evidence type="ECO:0000256" key="4">
    <source>
        <dbReference type="ARBA" id="ARBA00023239"/>
    </source>
</evidence>
<evidence type="ECO:0000259" key="8">
    <source>
        <dbReference type="SMART" id="SM00934"/>
    </source>
</evidence>
<feature type="domain" description="Orotidine 5'-phosphate decarboxylase" evidence="8">
    <location>
        <begin position="9"/>
        <end position="207"/>
    </location>
</feature>
<keyword evidence="4 5" id="KW-0456">Lyase</keyword>
<evidence type="ECO:0000256" key="7">
    <source>
        <dbReference type="PIRSR" id="PIRSR614732-2"/>
    </source>
</evidence>
<dbReference type="InterPro" id="IPR047595">
    <property type="entry name" value="OMPdecase_arc"/>
</dbReference>
<organism evidence="9 10">
    <name type="scientific">Sulfolobus tengchongensis</name>
    <dbReference type="NCBI Taxonomy" id="207809"/>
    <lineage>
        <taxon>Archaea</taxon>
        <taxon>Thermoproteota</taxon>
        <taxon>Thermoprotei</taxon>
        <taxon>Sulfolobales</taxon>
        <taxon>Sulfolobaceae</taxon>
        <taxon>Sulfolobus</taxon>
    </lineage>
</organism>
<protein>
    <recommendedName>
        <fullName evidence="5">Orotidine 5'-phosphate decarboxylase</fullName>
        <ecNumber evidence="5">4.1.1.23</ecNumber>
    </recommendedName>
    <alternativeName>
        <fullName evidence="5">OMP decarboxylase</fullName>
        <shortName evidence="5">OMPDCase</shortName>
        <shortName evidence="5">OMPdecase</shortName>
    </alternativeName>
</protein>
<dbReference type="GO" id="GO:0005829">
    <property type="term" value="C:cytosol"/>
    <property type="evidence" value="ECO:0007669"/>
    <property type="project" value="TreeGrafter"/>
</dbReference>
<feature type="binding site" evidence="5">
    <location>
        <position position="15"/>
    </location>
    <ligand>
        <name>substrate</name>
    </ligand>
</feature>
<feature type="binding site" evidence="5 7">
    <location>
        <position position="34"/>
    </location>
    <ligand>
        <name>substrate</name>
    </ligand>
</feature>
<dbReference type="GO" id="GO:0044205">
    <property type="term" value="P:'de novo' UMP biosynthetic process"/>
    <property type="evidence" value="ECO:0007669"/>
    <property type="project" value="UniProtKB-UniRule"/>
</dbReference>
<name>A0AAX4KZ13_9CREN</name>
<evidence type="ECO:0000313" key="9">
    <source>
        <dbReference type="EMBL" id="WWQ60169.1"/>
    </source>
</evidence>
<keyword evidence="10" id="KW-1185">Reference proteome</keyword>
<feature type="active site" description="Proton donor" evidence="5">
    <location>
        <position position="65"/>
    </location>
</feature>
<evidence type="ECO:0000256" key="3">
    <source>
        <dbReference type="ARBA" id="ARBA00022975"/>
    </source>
</evidence>
<dbReference type="PANTHER" id="PTHR32119:SF2">
    <property type="entry name" value="OROTIDINE 5'-PHOSPHATE DECARBOXYLASE"/>
    <property type="match status" value="1"/>
</dbReference>
<dbReference type="Pfam" id="PF00215">
    <property type="entry name" value="OMPdecase"/>
    <property type="match status" value="1"/>
</dbReference>
<sequence length="224" mass="25054">MRNNNREKKIILAMDKPLPHHVLRNMGNELHGIKIGLPLVLDLGVNKIKELLTDLDVNEIIVDFKLADIGYVMKSIVEKLPFADSFIAHAFIGIKGSLDELSEYLKMNYKNLYLVAVMSHEGWNISFTDYIKSTIKEIRPYGIVVGGTKLELIREFRKEFNDIIIISPGIGVQGAGYGDAICAGADYEIIGRSIYNSEDPVNSLKSINKTINDKVMECKGGVLR</sequence>
<dbReference type="SUPFAM" id="SSF51366">
    <property type="entry name" value="Ribulose-phoshate binding barrel"/>
    <property type="match status" value="1"/>
</dbReference>
<comment type="function">
    <text evidence="5">Catalyzes the decarboxylation of orotidine 5'-monophosphate (OMP) to uridine 5'-monophosphate (UMP).</text>
</comment>
<dbReference type="SMART" id="SM00934">
    <property type="entry name" value="OMPdecase"/>
    <property type="match status" value="1"/>
</dbReference>
<evidence type="ECO:0000256" key="6">
    <source>
        <dbReference type="PIRSR" id="PIRSR614732-1"/>
    </source>
</evidence>
<evidence type="ECO:0000256" key="1">
    <source>
        <dbReference type="ARBA" id="ARBA00004861"/>
    </source>
</evidence>
<comment type="similarity">
    <text evidence="5">Belongs to the OMP decarboxylase family. Type 1 subfamily.</text>
</comment>
<gene>
    <name evidence="5" type="primary">pyrF</name>
    <name evidence="9" type="ORF">V6M85_12070</name>
</gene>
<dbReference type="EMBL" id="CP146016">
    <property type="protein sequence ID" value="WWQ60169.1"/>
    <property type="molecule type" value="Genomic_DNA"/>
</dbReference>
<feature type="binding site" evidence="5 7">
    <location>
        <position position="119"/>
    </location>
    <ligand>
        <name>substrate</name>
    </ligand>
</feature>
<feature type="active site" description="For OMPdecase activity" evidence="6">
    <location>
        <position position="68"/>
    </location>
</feature>
<feature type="binding site" evidence="5 7">
    <location>
        <position position="191"/>
    </location>
    <ligand>
        <name>substrate</name>
    </ligand>
</feature>
<feature type="binding site" evidence="5 7">
    <location>
        <position position="192"/>
    </location>
    <ligand>
        <name>substrate</name>
    </ligand>
</feature>
<keyword evidence="2 5" id="KW-0210">Decarboxylase</keyword>
<evidence type="ECO:0000256" key="2">
    <source>
        <dbReference type="ARBA" id="ARBA00022793"/>
    </source>
</evidence>
<dbReference type="InterPro" id="IPR014732">
    <property type="entry name" value="OMPdecase"/>
</dbReference>
<evidence type="ECO:0000313" key="10">
    <source>
        <dbReference type="Proteomes" id="UP001432202"/>
    </source>
</evidence>
<proteinExistence type="inferred from homology"/>
<dbReference type="InterPro" id="IPR001754">
    <property type="entry name" value="OMPdeCOase_dom"/>
</dbReference>
<comment type="pathway">
    <text evidence="1 5">Pyrimidine metabolism; UMP biosynthesis via de novo pathway; UMP from orotate: step 2/2.</text>
</comment>
<dbReference type="RefSeq" id="WP_338600491.1">
    <property type="nucleotide sequence ID" value="NZ_CP146016.1"/>
</dbReference>
<dbReference type="InterPro" id="IPR011060">
    <property type="entry name" value="RibuloseP-bd_barrel"/>
</dbReference>
<accession>A0AAX4KZ13</accession>
<dbReference type="HAMAP" id="MF_01200_A">
    <property type="entry name" value="OMPdecase_type1_A"/>
    <property type="match status" value="1"/>
</dbReference>
<feature type="binding site" evidence="5">
    <location>
        <begin position="168"/>
        <end position="178"/>
    </location>
    <ligand>
        <name>substrate</name>
    </ligand>
</feature>
<dbReference type="GO" id="GO:0006207">
    <property type="term" value="P:'de novo' pyrimidine nucleobase biosynthetic process"/>
    <property type="evidence" value="ECO:0007669"/>
    <property type="project" value="InterPro"/>
</dbReference>
<dbReference type="CDD" id="cd04725">
    <property type="entry name" value="OMP_decarboxylase_like"/>
    <property type="match status" value="1"/>
</dbReference>
<feature type="active site" description="For OMPdecase activity" evidence="6">
    <location>
        <position position="65"/>
    </location>
</feature>
<evidence type="ECO:0000256" key="5">
    <source>
        <dbReference type="HAMAP-Rule" id="MF_01200"/>
    </source>
</evidence>
<dbReference type="GeneID" id="89337517"/>
<feature type="binding site" evidence="5">
    <location>
        <begin position="63"/>
        <end position="72"/>
    </location>
    <ligand>
        <name>substrate</name>
    </ligand>
</feature>
<comment type="subunit">
    <text evidence="5">Homodimer.</text>
</comment>
<feature type="active site" description="For OMPdecase activity" evidence="6">
    <location>
        <position position="63"/>
    </location>
</feature>
<dbReference type="Proteomes" id="UP001432202">
    <property type="component" value="Chromosome"/>
</dbReference>